<dbReference type="RefSeq" id="XP_043161074.1">
    <property type="nucleotide sequence ID" value="XM_043305139.1"/>
</dbReference>
<evidence type="ECO:0000313" key="3">
    <source>
        <dbReference type="Proteomes" id="UP001043456"/>
    </source>
</evidence>
<name>A0A9P3BJX9_9EURO</name>
<dbReference type="Proteomes" id="UP001043456">
    <property type="component" value="Unassembled WGS sequence"/>
</dbReference>
<dbReference type="GeneID" id="67007892"/>
<reference evidence="2 3" key="1">
    <citation type="submission" date="2018-10" db="EMBL/GenBank/DDBJ databases">
        <title>Pan-genome distribution and transcriptional activeness of fungal secondary metabolism genes in Aspergillus section Fumigati.</title>
        <authorList>
            <person name="Takahashi H."/>
            <person name="Umemura M."/>
            <person name="Ninomiya A."/>
            <person name="Kusuya Y."/>
            <person name="Urayama S."/>
            <person name="Shimizu M."/>
            <person name="Watanabe A."/>
            <person name="Kamei K."/>
            <person name="Yaguchi T."/>
            <person name="Hagiwara D."/>
        </authorList>
    </citation>
    <scope>NUCLEOTIDE SEQUENCE [LARGE SCALE GENOMIC DNA]</scope>
    <source>
        <strain evidence="2 3">IFM 55266</strain>
    </source>
</reference>
<proteinExistence type="predicted"/>
<gene>
    <name evidence="2" type="ORF">Asppvi_009282</name>
</gene>
<keyword evidence="3" id="KW-1185">Reference proteome</keyword>
<evidence type="ECO:0000256" key="1">
    <source>
        <dbReference type="SAM" id="MobiDB-lite"/>
    </source>
</evidence>
<accession>A0A9P3BJX9</accession>
<feature type="region of interest" description="Disordered" evidence="1">
    <location>
        <begin position="1"/>
        <end position="21"/>
    </location>
</feature>
<dbReference type="AlphaFoldDB" id="A0A9P3BJX9"/>
<evidence type="ECO:0000313" key="2">
    <source>
        <dbReference type="EMBL" id="GIJ90328.1"/>
    </source>
</evidence>
<sequence>MDTSVPVMQPMSPREVKGPQKGFVVQEATKSTLVMAEEKKPSTASSSDRILKRFSLGVL</sequence>
<organism evidence="2 3">
    <name type="scientific">Aspergillus pseudoviridinutans</name>
    <dbReference type="NCBI Taxonomy" id="1517512"/>
    <lineage>
        <taxon>Eukaryota</taxon>
        <taxon>Fungi</taxon>
        <taxon>Dikarya</taxon>
        <taxon>Ascomycota</taxon>
        <taxon>Pezizomycotina</taxon>
        <taxon>Eurotiomycetes</taxon>
        <taxon>Eurotiomycetidae</taxon>
        <taxon>Eurotiales</taxon>
        <taxon>Aspergillaceae</taxon>
        <taxon>Aspergillus</taxon>
        <taxon>Aspergillus subgen. Fumigati</taxon>
    </lineage>
</organism>
<protein>
    <submittedName>
        <fullName evidence="2">Uncharacterized protein</fullName>
    </submittedName>
</protein>
<comment type="caution">
    <text evidence="2">The sequence shown here is derived from an EMBL/GenBank/DDBJ whole genome shotgun (WGS) entry which is preliminary data.</text>
</comment>
<dbReference type="EMBL" id="BHVY01000006">
    <property type="protein sequence ID" value="GIJ90328.1"/>
    <property type="molecule type" value="Genomic_DNA"/>
</dbReference>